<dbReference type="Proteomes" id="UP000283530">
    <property type="component" value="Unassembled WGS sequence"/>
</dbReference>
<organism evidence="1 2">
    <name type="scientific">Cinnamomum micranthum f. kanehirae</name>
    <dbReference type="NCBI Taxonomy" id="337451"/>
    <lineage>
        <taxon>Eukaryota</taxon>
        <taxon>Viridiplantae</taxon>
        <taxon>Streptophyta</taxon>
        <taxon>Embryophyta</taxon>
        <taxon>Tracheophyta</taxon>
        <taxon>Spermatophyta</taxon>
        <taxon>Magnoliopsida</taxon>
        <taxon>Magnoliidae</taxon>
        <taxon>Laurales</taxon>
        <taxon>Lauraceae</taxon>
        <taxon>Cinnamomum</taxon>
    </lineage>
</organism>
<dbReference type="EMBL" id="QPKB01000007">
    <property type="protein sequence ID" value="RWR88571.1"/>
    <property type="molecule type" value="Genomic_DNA"/>
</dbReference>
<protein>
    <recommendedName>
        <fullName evidence="3">Obscurin-like protein 1</fullName>
    </recommendedName>
</protein>
<dbReference type="STRING" id="337451.A0A3S3PDX5"/>
<accession>A0A3S3PDX5</accession>
<proteinExistence type="predicted"/>
<dbReference type="PANTHER" id="PTHR36337:SF1">
    <property type="entry name" value="OBSCURIN-LIKE PROTEIN"/>
    <property type="match status" value="1"/>
</dbReference>
<sequence>MAVQTQNLLFLEEWLRNKPPPSPSSPPTSAKTILQAWSDLRECLQTQTFKPQHLSSLLTLRNSQQSLYVADPQAKLLLSLLSNPNISLPQSSLPLLLRLLYIWVRKSSKPSSALLDSSVPIISGILSTCSDALDCFLVSEAILLLGALSMAPILSESFKRVCLDLLCKLLDEELRGAIGLCGDVVPEVLAGIGYALVRCESTYFDRIFSYLMGIWRYGPCACVPHGVMILQLMEWLVFGFISSRFLERIEFICREISEFRNRNFIGFAVVMAAAGVLRAFNRTAPSGSVKISFQLRKLVEDSIDAVAGELVSKVGDFSSLSGDFEHRLLLQCISLGLARSGLVSFSAPALLCLTSALLIEIFPLQSFYRRIIENQDGSSAILGVDEVKAHLDSVLFKEVGAVTGAFCNQYDLADEQNKLVVEDYVWNYCLENYSNHRLAALLLRSSQKELLLELEKIAEAAFLMVVLFASSVAKHKVSSKFSRESQSEASVNILVAFSCVEYLRRVRLPEYSDTIRRVVLSVKESDLACISFVESMPPYCDLTNHQGKVAGASHSVFVAFISSRKDNQDDRVLLKEQLVFYYMQRALEGQGKKFIMLGMKMRCRLPAFYFTSVYIRHLSGKVAGASHSVFVAFISSRKDNQDDRVLLKEQLVFYYMQRALEAYPGITPFEGIASGVAAVVRNLPAGSPALFYCIHSLVEKATLLCSESVTREHNIWKNWQGNSEPSKKMLEFLLRLVALVDIQVLPNLLKLLAQLIAQLPKDGQNVVLDEAYSLIAESDDVTRKPILVSWVQSLSFLCSQKMAIGGKHEAGAMSTTEGGNISGQSYDTLRLNADKITQENTFPCIYLTHQIQVEDIDAFVK</sequence>
<evidence type="ECO:0000313" key="2">
    <source>
        <dbReference type="Proteomes" id="UP000283530"/>
    </source>
</evidence>
<keyword evidence="2" id="KW-1185">Reference proteome</keyword>
<name>A0A3S3PDX5_9MAGN</name>
<gene>
    <name evidence="1" type="ORF">CKAN_01759500</name>
</gene>
<reference evidence="1 2" key="1">
    <citation type="journal article" date="2019" name="Nat. Plants">
        <title>Stout camphor tree genome fills gaps in understanding of flowering plant genome evolution.</title>
        <authorList>
            <person name="Chaw S.M."/>
            <person name="Liu Y.C."/>
            <person name="Wu Y.W."/>
            <person name="Wang H.Y."/>
            <person name="Lin C.I."/>
            <person name="Wu C.S."/>
            <person name="Ke H.M."/>
            <person name="Chang L.Y."/>
            <person name="Hsu C.Y."/>
            <person name="Yang H.T."/>
            <person name="Sudianto E."/>
            <person name="Hsu M.H."/>
            <person name="Wu K.P."/>
            <person name="Wang L.N."/>
            <person name="Leebens-Mack J.H."/>
            <person name="Tsai I.J."/>
        </authorList>
    </citation>
    <scope>NUCLEOTIDE SEQUENCE [LARGE SCALE GENOMIC DNA]</scope>
    <source>
        <strain evidence="2">cv. Chaw 1501</strain>
        <tissue evidence="1">Young leaves</tissue>
    </source>
</reference>
<dbReference type="AlphaFoldDB" id="A0A3S3PDX5"/>
<evidence type="ECO:0000313" key="1">
    <source>
        <dbReference type="EMBL" id="RWR88571.1"/>
    </source>
</evidence>
<dbReference type="OrthoDB" id="18975at2759"/>
<dbReference type="PANTHER" id="PTHR36337">
    <property type="entry name" value="OBSCURIN-LIKE PROTEIN"/>
    <property type="match status" value="1"/>
</dbReference>
<comment type="caution">
    <text evidence="1">The sequence shown here is derived from an EMBL/GenBank/DDBJ whole genome shotgun (WGS) entry which is preliminary data.</text>
</comment>
<evidence type="ECO:0008006" key="3">
    <source>
        <dbReference type="Google" id="ProtNLM"/>
    </source>
</evidence>